<dbReference type="RefSeq" id="WP_036090370.1">
    <property type="nucleotide sequence ID" value="NZ_BJEY01000017.1"/>
</dbReference>
<evidence type="ECO:0000313" key="2">
    <source>
        <dbReference type="Proteomes" id="UP000236500"/>
    </source>
</evidence>
<keyword evidence="2" id="KW-1185">Reference proteome</keyword>
<dbReference type="InterPro" id="IPR025626">
    <property type="entry name" value="YyzF"/>
</dbReference>
<name>A0ABX4XPU1_9LIST</name>
<dbReference type="Pfam" id="PF14116">
    <property type="entry name" value="YyzF"/>
    <property type="match status" value="1"/>
</dbReference>
<organism evidence="1 2">
    <name type="scientific">Listeria newyorkensis</name>
    <dbReference type="NCBI Taxonomy" id="1497681"/>
    <lineage>
        <taxon>Bacteria</taxon>
        <taxon>Bacillati</taxon>
        <taxon>Bacillota</taxon>
        <taxon>Bacilli</taxon>
        <taxon>Bacillales</taxon>
        <taxon>Listeriaceae</taxon>
        <taxon>Listeria</taxon>
    </lineage>
</organism>
<sequence length="64" mass="7372">MGKPIYSCEEHIEEALDDWVYGVETVPEFTLVDKSENLWITCGYCENRAIYMVGNECSDTKCRS</sequence>
<dbReference type="EMBL" id="MPDH01000003">
    <property type="protein sequence ID" value="PNP93828.1"/>
    <property type="molecule type" value="Genomic_DNA"/>
</dbReference>
<dbReference type="NCBIfam" id="TIGR04129">
    <property type="entry name" value="CxxH_BA5709"/>
    <property type="match status" value="1"/>
</dbReference>
<comment type="caution">
    <text evidence="1">The sequence shown here is derived from an EMBL/GenBank/DDBJ whole genome shotgun (WGS) entry which is preliminary data.</text>
</comment>
<dbReference type="Proteomes" id="UP000236500">
    <property type="component" value="Unassembled WGS sequence"/>
</dbReference>
<gene>
    <name evidence="1" type="ORF">BMT55_03405</name>
</gene>
<protein>
    <submittedName>
        <fullName evidence="1">CxxH/CxxC protein</fullName>
    </submittedName>
</protein>
<evidence type="ECO:0000313" key="1">
    <source>
        <dbReference type="EMBL" id="PNP93828.1"/>
    </source>
</evidence>
<reference evidence="1 2" key="1">
    <citation type="submission" date="2016-11" db="EMBL/GenBank/DDBJ databases">
        <title>Whole Genome Sequence of Listeria newyorkensis.</title>
        <authorList>
            <person name="Frink S."/>
            <person name="Morales C."/>
            <person name="Kiang D."/>
        </authorList>
    </citation>
    <scope>NUCLEOTIDE SEQUENCE [LARGE SCALE GENOMIC DNA]</scope>
    <source>
        <strain evidence="1 2">F1604011-044</strain>
    </source>
</reference>
<proteinExistence type="predicted"/>
<accession>A0ABX4XPU1</accession>